<dbReference type="EMBL" id="QGNW01001875">
    <property type="protein sequence ID" value="RVW28875.1"/>
    <property type="molecule type" value="Genomic_DNA"/>
</dbReference>
<dbReference type="PRINTS" id="PR00019">
    <property type="entry name" value="LEURICHRPT"/>
</dbReference>
<keyword evidence="7" id="KW-0677">Repeat</keyword>
<accession>A0A438D0A4</accession>
<feature type="transmembrane region" description="Helical" evidence="12">
    <location>
        <begin position="890"/>
        <end position="912"/>
    </location>
</feature>
<evidence type="ECO:0000256" key="4">
    <source>
        <dbReference type="ARBA" id="ARBA00022614"/>
    </source>
</evidence>
<evidence type="ECO:0000256" key="2">
    <source>
        <dbReference type="ARBA" id="ARBA00009592"/>
    </source>
</evidence>
<reference evidence="14 15" key="1">
    <citation type="journal article" date="2018" name="PLoS Genet.">
        <title>Population sequencing reveals clonal diversity and ancestral inbreeding in the grapevine cultivar Chardonnay.</title>
        <authorList>
            <person name="Roach M.J."/>
            <person name="Johnson D.L."/>
            <person name="Bohlmann J."/>
            <person name="van Vuuren H.J."/>
            <person name="Jones S.J."/>
            <person name="Pretorius I.S."/>
            <person name="Schmidt S.A."/>
            <person name="Borneman A.R."/>
        </authorList>
    </citation>
    <scope>NUCLEOTIDE SEQUENCE [LARGE SCALE GENOMIC DNA]</scope>
    <source>
        <strain evidence="15">cv. Chardonnay</strain>
        <tissue evidence="14">Leaf</tissue>
    </source>
</reference>
<dbReference type="PANTHER" id="PTHR48063:SF16">
    <property type="entry name" value="LRR RECEPTOR-LIKE SERINE_THREONINE-PROTEIN KINASE GSO1"/>
    <property type="match status" value="1"/>
</dbReference>
<organism evidence="14 15">
    <name type="scientific">Vitis vinifera</name>
    <name type="common">Grape</name>
    <dbReference type="NCBI Taxonomy" id="29760"/>
    <lineage>
        <taxon>Eukaryota</taxon>
        <taxon>Viridiplantae</taxon>
        <taxon>Streptophyta</taxon>
        <taxon>Embryophyta</taxon>
        <taxon>Tracheophyta</taxon>
        <taxon>Spermatophyta</taxon>
        <taxon>Magnoliopsida</taxon>
        <taxon>eudicotyledons</taxon>
        <taxon>Gunneridae</taxon>
        <taxon>Pentapetalae</taxon>
        <taxon>rosids</taxon>
        <taxon>Vitales</taxon>
        <taxon>Vitaceae</taxon>
        <taxon>Viteae</taxon>
        <taxon>Vitis</taxon>
    </lineage>
</organism>
<comment type="similarity">
    <text evidence="2">Belongs to the RLP family.</text>
</comment>
<protein>
    <submittedName>
        <fullName evidence="14">LRR receptor-like serine/threonine-protein kinase FLS2</fullName>
    </submittedName>
</protein>
<evidence type="ECO:0000256" key="12">
    <source>
        <dbReference type="SAM" id="Phobius"/>
    </source>
</evidence>
<dbReference type="AlphaFoldDB" id="A0A438D0A4"/>
<evidence type="ECO:0000256" key="1">
    <source>
        <dbReference type="ARBA" id="ARBA00004251"/>
    </source>
</evidence>
<keyword evidence="6" id="KW-0732">Signal</keyword>
<keyword evidence="14" id="KW-0808">Transferase</keyword>
<dbReference type="GO" id="GO:0016301">
    <property type="term" value="F:kinase activity"/>
    <property type="evidence" value="ECO:0007669"/>
    <property type="project" value="UniProtKB-KW"/>
</dbReference>
<dbReference type="PANTHER" id="PTHR48063">
    <property type="entry name" value="LRR RECEPTOR-LIKE KINASE"/>
    <property type="match status" value="1"/>
</dbReference>
<dbReference type="InterPro" id="IPR003591">
    <property type="entry name" value="Leu-rich_rpt_typical-subtyp"/>
</dbReference>
<evidence type="ECO:0000256" key="9">
    <source>
        <dbReference type="ARBA" id="ARBA00023136"/>
    </source>
</evidence>
<dbReference type="InterPro" id="IPR013210">
    <property type="entry name" value="LRR_N_plant-typ"/>
</dbReference>
<keyword evidence="9 12" id="KW-0472">Membrane</keyword>
<dbReference type="Proteomes" id="UP000288805">
    <property type="component" value="Unassembled WGS sequence"/>
</dbReference>
<evidence type="ECO:0000259" key="13">
    <source>
        <dbReference type="Pfam" id="PF08263"/>
    </source>
</evidence>
<evidence type="ECO:0000256" key="10">
    <source>
        <dbReference type="ARBA" id="ARBA00023170"/>
    </source>
</evidence>
<dbReference type="FunFam" id="3.80.10.10:FF:000095">
    <property type="entry name" value="LRR receptor-like serine/threonine-protein kinase GSO1"/>
    <property type="match status" value="1"/>
</dbReference>
<keyword evidence="4" id="KW-0433">Leucine-rich repeat</keyword>
<evidence type="ECO:0000256" key="3">
    <source>
        <dbReference type="ARBA" id="ARBA00022475"/>
    </source>
</evidence>
<dbReference type="InterPro" id="IPR032675">
    <property type="entry name" value="LRR_dom_sf"/>
</dbReference>
<evidence type="ECO:0000256" key="6">
    <source>
        <dbReference type="ARBA" id="ARBA00022729"/>
    </source>
</evidence>
<evidence type="ECO:0000256" key="11">
    <source>
        <dbReference type="ARBA" id="ARBA00023180"/>
    </source>
</evidence>
<comment type="caution">
    <text evidence="14">The sequence shown here is derived from an EMBL/GenBank/DDBJ whole genome shotgun (WGS) entry which is preliminary data.</text>
</comment>
<gene>
    <name evidence="14" type="primary">FLS2_12</name>
    <name evidence="14" type="ORF">CK203_112204</name>
</gene>
<dbReference type="GO" id="GO:0005886">
    <property type="term" value="C:plasma membrane"/>
    <property type="evidence" value="ECO:0007669"/>
    <property type="project" value="UniProtKB-SubCell"/>
</dbReference>
<dbReference type="SMART" id="SM00369">
    <property type="entry name" value="LRR_TYP"/>
    <property type="match status" value="11"/>
</dbReference>
<evidence type="ECO:0000313" key="14">
    <source>
        <dbReference type="EMBL" id="RVW28875.1"/>
    </source>
</evidence>
<dbReference type="FunFam" id="3.80.10.10:FF:000221">
    <property type="entry name" value="Leucine-rich repeat receptor-like protein kinase PXL1"/>
    <property type="match status" value="1"/>
</dbReference>
<dbReference type="Gene3D" id="3.80.10.10">
    <property type="entry name" value="Ribonuclease Inhibitor"/>
    <property type="match status" value="5"/>
</dbReference>
<evidence type="ECO:0000256" key="5">
    <source>
        <dbReference type="ARBA" id="ARBA00022692"/>
    </source>
</evidence>
<dbReference type="InterPro" id="IPR046956">
    <property type="entry name" value="RLP23-like"/>
</dbReference>
<evidence type="ECO:0000313" key="15">
    <source>
        <dbReference type="Proteomes" id="UP000288805"/>
    </source>
</evidence>
<keyword evidence="14" id="KW-0418">Kinase</keyword>
<keyword evidence="11" id="KW-0325">Glycoprotein</keyword>
<name>A0A438D0A4_VITVI</name>
<keyword evidence="5 12" id="KW-0812">Transmembrane</keyword>
<dbReference type="InterPro" id="IPR001611">
    <property type="entry name" value="Leu-rich_rpt"/>
</dbReference>
<dbReference type="SUPFAM" id="SSF52058">
    <property type="entry name" value="L domain-like"/>
    <property type="match status" value="3"/>
</dbReference>
<keyword evidence="8 12" id="KW-1133">Transmembrane helix</keyword>
<keyword evidence="10 14" id="KW-0675">Receptor</keyword>
<feature type="domain" description="Leucine-rich repeat-containing N-terminal plant-type" evidence="13">
    <location>
        <begin position="50"/>
        <end position="83"/>
    </location>
</feature>
<comment type="subcellular location">
    <subcellularLocation>
        <location evidence="1">Cell membrane</location>
        <topology evidence="1">Single-pass type I membrane protein</topology>
    </subcellularLocation>
</comment>
<dbReference type="Pfam" id="PF13855">
    <property type="entry name" value="LRR_8"/>
    <property type="match status" value="2"/>
</dbReference>
<sequence length="945" mass="104863">MELIVTCFYRCSRMEKFSILSFLSIILCLTTREFTCKGEILLGNCLRANRDALIDFKSGLKGSTDRLSSWRGGNCCQWEGIGCKNNTGAIISIDLHSSYAHEDAYKKWSPMNLNGEIRPSLIELKSLRYLDLSGNSFKHSQIPKFFGFLKNLQYLNLSNCGFIGAIPPNLGNLTSLQFLDLSSDLSYDLFVNNLEWMTSLVSLKHLRMNYVNLSMVGSHWAEALNKLPFLIELHLHDCGLFGSVSSPSSINLTSLSVIRISDNFLNSKFPIWLLNLSSLVSIDVSHNKLYGQISPSFGELLNLQHLDLSWNMNLTGSCSQMLRGSWKKIEALNLAGNNFLGTIPSSIGSFCNLKYLNMSYNALTGSLPEFLKETKNCSSDGLLPELLYLDLSYNQLKGKLPERLSQLEKLTTLSLYSNKLQGTIPASFGTFQNLEYMWLGRNELNGSLPVSFGQLSELVLLEVTENHLTGILSEEHFSKSSKLKVLWMDGNSGLILNVSSTWVPPFQITYLDLSSCNLGSSFPTWLKFQMRPSLSVCQMLASQGQLPNQLNMTPGASIDFSSNLFEGPIPLPKPGCLSLDLSNNKFSGPIPAKIGESMPHLRFLFLSGNQIKGIIPESIGYMQSLQIIDLSRNSLTGSIPSTIIRMASVTSPRQENLSGELPSSFRYLLSLEILDLSYNSLSGNIPAWIGAAFTSLRILKLRSNKFSGGLLFELSNLSSLHILDLAENNLSGSIPACLGDLKAMAQKQNISRYTLGVSYTRRVYDDSLIVTAKGQDLEYIKTLSLIISIDLSSNNFGGEFPKDVTKLYGLMILNLSRNHINGSIPENISGLHELSSLDLSRQMTTFGEFAYVGNPHLCGPPLVAKCQGDDLDKGQGTVEDENDDDFIDQWFYFSIGLGFALGILGPYFVLAIKKSWCEAYFSIVDKIVYRSLCLKRGRALHGRNH</sequence>
<dbReference type="Pfam" id="PF08263">
    <property type="entry name" value="LRRNT_2"/>
    <property type="match status" value="1"/>
</dbReference>
<keyword evidence="3" id="KW-1003">Cell membrane</keyword>
<evidence type="ECO:0000256" key="7">
    <source>
        <dbReference type="ARBA" id="ARBA00022737"/>
    </source>
</evidence>
<proteinExistence type="inferred from homology"/>
<dbReference type="Pfam" id="PF00560">
    <property type="entry name" value="LRR_1"/>
    <property type="match status" value="10"/>
</dbReference>
<evidence type="ECO:0000256" key="8">
    <source>
        <dbReference type="ARBA" id="ARBA00022989"/>
    </source>
</evidence>